<dbReference type="Pfam" id="PF13204">
    <property type="entry name" value="Apiosidase"/>
    <property type="match status" value="1"/>
</dbReference>
<dbReference type="PANTHER" id="PTHR37836:SF3">
    <property type="entry name" value="ENDOGLUCANASE"/>
    <property type="match status" value="1"/>
</dbReference>
<keyword evidence="3" id="KW-0378">Hydrolase</keyword>
<dbReference type="Gene3D" id="3.20.20.80">
    <property type="entry name" value="Glycosidases"/>
    <property type="match status" value="1"/>
</dbReference>
<reference evidence="3" key="1">
    <citation type="submission" date="2020-08" db="EMBL/GenBank/DDBJ databases">
        <title>Genome public.</title>
        <authorList>
            <person name="Liu C."/>
            <person name="Sun Q."/>
        </authorList>
    </citation>
    <scope>NUCLEOTIDE SEQUENCE</scope>
    <source>
        <strain evidence="3">H8</strain>
    </source>
</reference>
<sequence>MKKLKVYGTGQYLMWEDEKPFFYLGDTVWELFHRLTREEMVEYFAVRAKQGFNAVQAVALAEFEGVTVPNKYGRLPLTFTNGLPDPEKPDTDGEYSYWDHVEYAIALAAEKNMFITLLPTWGDKFNRLWGTGPEIFTPENAYAYGKWIAKRFQKHWNIIWMLGGDRPLSTHLHRMVVDEMGRGIAETDPDHLITFHPCGAASSVDAVSSKSYIDFHTVQSGHGFEGYESFSLLRRTKEAEGNKPFMDSEPRYEDHPACFKAEYGCYWSTQDVRNNAYWDMCEGACGHTYGNHCIWGFTTKPEPYFPFVWQEALHHEGANQIRFLKELRLKRDFYSFRPAPELAEDDDAIGGHIAAGRGEKYAYIYTPQGQPIRANLNLMGGNIIRASWFNPRTGKETFYKLFPPKTALFAAPTHGEDWVLVLEIME</sequence>
<evidence type="ECO:0000313" key="3">
    <source>
        <dbReference type="EMBL" id="MBC8540914.1"/>
    </source>
</evidence>
<feature type="domain" description="Apiosidase-like catalytic" evidence="2">
    <location>
        <begin position="10"/>
        <end position="333"/>
    </location>
</feature>
<feature type="domain" description="Putative collagen-binding" evidence="1">
    <location>
        <begin position="347"/>
        <end position="423"/>
    </location>
</feature>
<comment type="caution">
    <text evidence="3">The sequence shown here is derived from an EMBL/GenBank/DDBJ whole genome shotgun (WGS) entry which is preliminary data.</text>
</comment>
<dbReference type="SUPFAM" id="SSF51445">
    <property type="entry name" value="(Trans)glycosidases"/>
    <property type="match status" value="1"/>
</dbReference>
<gene>
    <name evidence="3" type="ORF">H8698_07990</name>
</gene>
<keyword evidence="4" id="KW-1185">Reference proteome</keyword>
<accession>A0A926DPE6</accession>
<protein>
    <submittedName>
        <fullName evidence="3">Glycoside hydrolase family 140 protein</fullName>
    </submittedName>
</protein>
<dbReference type="AlphaFoldDB" id="A0A926DPE6"/>
<evidence type="ECO:0000259" key="2">
    <source>
        <dbReference type="Pfam" id="PF13204"/>
    </source>
</evidence>
<dbReference type="RefSeq" id="WP_249312545.1">
    <property type="nucleotide sequence ID" value="NZ_JACRSU010000003.1"/>
</dbReference>
<dbReference type="Proteomes" id="UP000611762">
    <property type="component" value="Unassembled WGS sequence"/>
</dbReference>
<dbReference type="GO" id="GO:0016787">
    <property type="term" value="F:hydrolase activity"/>
    <property type="evidence" value="ECO:0007669"/>
    <property type="project" value="UniProtKB-KW"/>
</dbReference>
<organism evidence="3 4">
    <name type="scientific">Congzhengia minquanensis</name>
    <dbReference type="NCBI Taxonomy" id="2763657"/>
    <lineage>
        <taxon>Bacteria</taxon>
        <taxon>Bacillati</taxon>
        <taxon>Bacillota</taxon>
        <taxon>Clostridia</taxon>
        <taxon>Eubacteriales</taxon>
        <taxon>Oscillospiraceae</taxon>
        <taxon>Congzhengia</taxon>
    </lineage>
</organism>
<dbReference type="PANTHER" id="PTHR37836">
    <property type="entry name" value="LMO1036 PROTEIN"/>
    <property type="match status" value="1"/>
</dbReference>
<name>A0A926DPE6_9FIRM</name>
<evidence type="ECO:0000313" key="4">
    <source>
        <dbReference type="Proteomes" id="UP000611762"/>
    </source>
</evidence>
<evidence type="ECO:0000259" key="1">
    <source>
        <dbReference type="Pfam" id="PF12904"/>
    </source>
</evidence>
<dbReference type="EMBL" id="JACRSU010000003">
    <property type="protein sequence ID" value="MBC8540914.1"/>
    <property type="molecule type" value="Genomic_DNA"/>
</dbReference>
<dbReference type="InterPro" id="IPR025277">
    <property type="entry name" value="Apiosidase-like_cat_dom"/>
</dbReference>
<dbReference type="Pfam" id="PF12904">
    <property type="entry name" value="Collagen_bind_2"/>
    <property type="match status" value="1"/>
</dbReference>
<dbReference type="InterPro" id="IPR017853">
    <property type="entry name" value="GH"/>
</dbReference>
<dbReference type="InterPro" id="IPR024749">
    <property type="entry name" value="Collagen-bd_put"/>
</dbReference>
<proteinExistence type="predicted"/>